<dbReference type="Proteomes" id="UP001235269">
    <property type="component" value="Unassembled WGS sequence"/>
</dbReference>
<evidence type="ECO:0000313" key="3">
    <source>
        <dbReference type="Proteomes" id="UP001235269"/>
    </source>
</evidence>
<accession>A0ABU0IGX2</accession>
<evidence type="ECO:0000313" key="2">
    <source>
        <dbReference type="EMBL" id="MDQ0456486.1"/>
    </source>
</evidence>
<comment type="caution">
    <text evidence="2">The sequence shown here is derived from an EMBL/GenBank/DDBJ whole genome shotgun (WGS) entry which is preliminary data.</text>
</comment>
<reference evidence="2 3" key="1">
    <citation type="submission" date="2023-07" db="EMBL/GenBank/DDBJ databases">
        <title>Genomic Encyclopedia of Type Strains, Phase IV (KMG-IV): sequencing the most valuable type-strain genomes for metagenomic binning, comparative biology and taxonomic classification.</title>
        <authorList>
            <person name="Goeker M."/>
        </authorList>
    </citation>
    <scope>NUCLEOTIDE SEQUENCE [LARGE SCALE GENOMIC DNA]</scope>
    <source>
        <strain evidence="2 3">DSM 100301</strain>
    </source>
</reference>
<proteinExistence type="predicted"/>
<dbReference type="InterPro" id="IPR009875">
    <property type="entry name" value="PilZ_domain"/>
</dbReference>
<sequence>MNTDEKRIKHRARTLKAGRIIYNHGNSTMDCTVRNLSEGGAKLAADNLGVVPDRFELQLEGQPLHHCEVRWRKLTEIGVRFHDAS</sequence>
<dbReference type="RefSeq" id="WP_307158672.1">
    <property type="nucleotide sequence ID" value="NZ_JAUSWH010000008.1"/>
</dbReference>
<dbReference type="EMBL" id="JAUSWH010000008">
    <property type="protein sequence ID" value="MDQ0456486.1"/>
    <property type="molecule type" value="Genomic_DNA"/>
</dbReference>
<dbReference type="SUPFAM" id="SSF141371">
    <property type="entry name" value="PilZ domain-like"/>
    <property type="match status" value="1"/>
</dbReference>
<evidence type="ECO:0000259" key="1">
    <source>
        <dbReference type="Pfam" id="PF07238"/>
    </source>
</evidence>
<keyword evidence="3" id="KW-1185">Reference proteome</keyword>
<protein>
    <recommendedName>
        <fullName evidence="1">PilZ domain-containing protein</fullName>
    </recommendedName>
</protein>
<name>A0ABU0IGX2_9HYPH</name>
<dbReference type="Pfam" id="PF07238">
    <property type="entry name" value="PilZ"/>
    <property type="match status" value="1"/>
</dbReference>
<organism evidence="2 3">
    <name type="scientific">Rhizobium paknamense</name>
    <dbReference type="NCBI Taxonomy" id="1206817"/>
    <lineage>
        <taxon>Bacteria</taxon>
        <taxon>Pseudomonadati</taxon>
        <taxon>Pseudomonadota</taxon>
        <taxon>Alphaproteobacteria</taxon>
        <taxon>Hyphomicrobiales</taxon>
        <taxon>Rhizobiaceae</taxon>
        <taxon>Rhizobium/Agrobacterium group</taxon>
        <taxon>Rhizobium</taxon>
    </lineage>
</organism>
<gene>
    <name evidence="2" type="ORF">QO005_002827</name>
</gene>
<feature type="domain" description="PilZ" evidence="1">
    <location>
        <begin position="14"/>
        <end position="84"/>
    </location>
</feature>
<dbReference type="Gene3D" id="2.40.10.220">
    <property type="entry name" value="predicted glycosyltransferase like domains"/>
    <property type="match status" value="1"/>
</dbReference>